<dbReference type="InterPro" id="IPR010730">
    <property type="entry name" value="HET"/>
</dbReference>
<evidence type="ECO:0000313" key="4">
    <source>
        <dbReference type="Proteomes" id="UP000184330"/>
    </source>
</evidence>
<proteinExistence type="predicted"/>
<dbReference type="PANTHER" id="PTHR33112:SF1">
    <property type="entry name" value="HETEROKARYON INCOMPATIBILITY DOMAIN-CONTAINING PROTEIN"/>
    <property type="match status" value="1"/>
</dbReference>
<feature type="compositionally biased region" description="Basic and acidic residues" evidence="1">
    <location>
        <begin position="16"/>
        <end position="25"/>
    </location>
</feature>
<keyword evidence="4" id="KW-1185">Reference proteome</keyword>
<dbReference type="PANTHER" id="PTHR33112">
    <property type="entry name" value="DOMAIN PROTEIN, PUTATIVE-RELATED"/>
    <property type="match status" value="1"/>
</dbReference>
<sequence length="692" mass="77159">MASHSDGPVANQPRKRPAEDHDPSKPAKRLALQPAIDGDKLCDRCNNIQWSQLMEQVPTSLYGKIVATLSISQEELCRSQCQVCRLLASIKPVRLDSEVCQLKAFSSRLSFAYGRPNRLERRLTPRESVPECTVLYIVPKTEGTKDYIARTGWHQGGCLGFKNSEGGNSKCGPRQILSQSIDYALIKNWMSLCDRKHSKTCSPLRINTLQCLRVIDCQTKSVIDAPTTCRYLALSYVWGHGSKGPSESSEFASVVGDCIDQNGPNQQAQIASMDRIYSQAELTLVAGAGVDDSYGLPGVSKRARKPQETIDIGPIKLVQIPPHTSWTLRSSKWASRGWTYQEGILSRRMLVFTDDQVSYLCNAMHCAETANMPPEPLSKTSDTPFIGFLAGAVNYNARNEELWGEYRQIKSHITEFSKRQLTNDSDALNAILGIFNTLQSSKGTLLKHLYGMPIKLSLPSSALLTPLRWYHNKAARRREDFPSWSWTGWDGAVHMTDPDIHVPDDCMIKVRNQPENRTSLFQFMGLASPSWNGGRFSPPKLLLITSKTINVTLRLMTWGNLNDSFSQETQKGRVRFLDGFHAKLPITENVSALVYAYLDQEALPPDGIVGVILGKQESQTGVGILLLEPHGDYYQRVGILRYRDGRGTEAGGDRIPHIVYVDADENVLDEIESIDTCPLWLRGAEVRTVGVE</sequence>
<evidence type="ECO:0000313" key="3">
    <source>
        <dbReference type="EMBL" id="CZR68024.1"/>
    </source>
</evidence>
<gene>
    <name evidence="3" type="ORF">PAC_17923</name>
</gene>
<dbReference type="STRING" id="576137.A0A1L7XSK5"/>
<dbReference type="OrthoDB" id="2958217at2759"/>
<evidence type="ECO:0000259" key="2">
    <source>
        <dbReference type="Pfam" id="PF06985"/>
    </source>
</evidence>
<reference evidence="3 4" key="1">
    <citation type="submission" date="2016-03" db="EMBL/GenBank/DDBJ databases">
        <authorList>
            <person name="Ploux O."/>
        </authorList>
    </citation>
    <scope>NUCLEOTIDE SEQUENCE [LARGE SCALE GENOMIC DNA]</scope>
    <source>
        <strain evidence="3 4">UAMH 11012</strain>
    </source>
</reference>
<dbReference type="Pfam" id="PF06985">
    <property type="entry name" value="HET"/>
    <property type="match status" value="1"/>
</dbReference>
<organism evidence="3 4">
    <name type="scientific">Phialocephala subalpina</name>
    <dbReference type="NCBI Taxonomy" id="576137"/>
    <lineage>
        <taxon>Eukaryota</taxon>
        <taxon>Fungi</taxon>
        <taxon>Dikarya</taxon>
        <taxon>Ascomycota</taxon>
        <taxon>Pezizomycotina</taxon>
        <taxon>Leotiomycetes</taxon>
        <taxon>Helotiales</taxon>
        <taxon>Mollisiaceae</taxon>
        <taxon>Phialocephala</taxon>
        <taxon>Phialocephala fortinii species complex</taxon>
    </lineage>
</organism>
<dbReference type="EMBL" id="FJOG01000050">
    <property type="protein sequence ID" value="CZR68024.1"/>
    <property type="molecule type" value="Genomic_DNA"/>
</dbReference>
<evidence type="ECO:0000256" key="1">
    <source>
        <dbReference type="SAM" id="MobiDB-lite"/>
    </source>
</evidence>
<feature type="region of interest" description="Disordered" evidence="1">
    <location>
        <begin position="1"/>
        <end position="27"/>
    </location>
</feature>
<accession>A0A1L7XSK5</accession>
<dbReference type="AlphaFoldDB" id="A0A1L7XSK5"/>
<feature type="domain" description="Heterokaryon incompatibility" evidence="2">
    <location>
        <begin position="258"/>
        <end position="342"/>
    </location>
</feature>
<protein>
    <recommendedName>
        <fullName evidence="2">Heterokaryon incompatibility domain-containing protein</fullName>
    </recommendedName>
</protein>
<dbReference type="Proteomes" id="UP000184330">
    <property type="component" value="Unassembled WGS sequence"/>
</dbReference>
<name>A0A1L7XSK5_9HELO</name>